<dbReference type="Gene3D" id="1.10.260.40">
    <property type="entry name" value="lambda repressor-like DNA-binding domains"/>
    <property type="match status" value="1"/>
</dbReference>
<comment type="similarity">
    <text evidence="2">Belongs to the POU transcription factor family. Class-1 subfamily.</text>
</comment>
<evidence type="ECO:0000256" key="5">
    <source>
        <dbReference type="ARBA" id="ARBA00023155"/>
    </source>
</evidence>
<keyword evidence="15" id="KW-1185">Reference proteome</keyword>
<keyword evidence="6" id="KW-0010">Activator</keyword>
<dbReference type="Pfam" id="PF00157">
    <property type="entry name" value="Pou"/>
    <property type="match status" value="1"/>
</dbReference>
<feature type="domain" description="POU-specific" evidence="13">
    <location>
        <begin position="205"/>
        <end position="279"/>
    </location>
</feature>
<dbReference type="GO" id="GO:0005634">
    <property type="term" value="C:nucleus"/>
    <property type="evidence" value="ECO:0007669"/>
    <property type="project" value="UniProtKB-SubCell"/>
</dbReference>
<dbReference type="EMBL" id="VXAM01000107">
    <property type="protein sequence ID" value="NXJ90643.1"/>
    <property type="molecule type" value="Genomic_DNA"/>
</dbReference>
<feature type="non-terminal residue" evidence="14">
    <location>
        <position position="373"/>
    </location>
</feature>
<dbReference type="PROSITE" id="PS00027">
    <property type="entry name" value="HOMEOBOX_1"/>
    <property type="match status" value="1"/>
</dbReference>
<evidence type="ECO:0000256" key="1">
    <source>
        <dbReference type="ARBA" id="ARBA00004123"/>
    </source>
</evidence>
<evidence type="ECO:0000256" key="2">
    <source>
        <dbReference type="ARBA" id="ARBA00008811"/>
    </source>
</evidence>
<dbReference type="PRINTS" id="PR00028">
    <property type="entry name" value="POUDOMAIN"/>
</dbReference>
<dbReference type="FunFam" id="1.10.260.40:FF:000007">
    <property type="entry name" value="POU domain protein"/>
    <property type="match status" value="1"/>
</dbReference>
<dbReference type="PROSITE" id="PS00465">
    <property type="entry name" value="POU_2"/>
    <property type="match status" value="1"/>
</dbReference>
<sequence length="373" mass="41507">MTCQAFASSDTFVPLNSDSSPSLPLIMHHSAAECLPVSNHATNVVSTVCFSSHVFLPISSVLSLIQTPVCSCTHFAMTTLGNALAGLHYSVPSCHYGNQPSTYGVMAGIKPATPEMLSASLSQSRILQTCSMPHPNVVNGVSTLQSNLTPCLYKFPEHALSASSCALGHSFTPMHQSLLADDPTTADFKQEFRRKSKSVEEPVDMDSPEIRELEKFANEFKLRRIKLGYTQTNVGEALAAVHGSEFSQTTICRFENLQLSFKNACKLKSILSKWLEEAEQVGALYNEKVGVNERKRKRRTTISIAAKEALERHFGEQSKPSSQEIMRMAEGLNLEKEVVRVWFCNRRQREKRVKTSLHQNTFSSIIKEHHECR</sequence>
<dbReference type="SUPFAM" id="SSF46689">
    <property type="entry name" value="Homeodomain-like"/>
    <property type="match status" value="1"/>
</dbReference>
<dbReference type="InterPro" id="IPR017970">
    <property type="entry name" value="Homeobox_CS"/>
</dbReference>
<dbReference type="Proteomes" id="UP000526942">
    <property type="component" value="Unassembled WGS sequence"/>
</dbReference>
<dbReference type="PANTHER" id="PTHR11636:SF84">
    <property type="entry name" value="NETRIN-1-RELATED"/>
    <property type="match status" value="1"/>
</dbReference>
<feature type="non-terminal residue" evidence="14">
    <location>
        <position position="1"/>
    </location>
</feature>
<dbReference type="InterPro" id="IPR000327">
    <property type="entry name" value="POU_dom"/>
</dbReference>
<evidence type="ECO:0000256" key="4">
    <source>
        <dbReference type="ARBA" id="ARBA00023125"/>
    </source>
</evidence>
<evidence type="ECO:0000256" key="7">
    <source>
        <dbReference type="ARBA" id="ARBA00023163"/>
    </source>
</evidence>
<evidence type="ECO:0000256" key="8">
    <source>
        <dbReference type="ARBA" id="ARBA00023242"/>
    </source>
</evidence>
<dbReference type="PROSITE" id="PS51179">
    <property type="entry name" value="POU_3"/>
    <property type="match status" value="1"/>
</dbReference>
<keyword evidence="5 9" id="KW-0371">Homeobox</keyword>
<dbReference type="InterPro" id="IPR009057">
    <property type="entry name" value="Homeodomain-like_sf"/>
</dbReference>
<keyword evidence="7 11" id="KW-0804">Transcription</keyword>
<evidence type="ECO:0000259" key="13">
    <source>
        <dbReference type="PROSITE" id="PS51179"/>
    </source>
</evidence>
<dbReference type="GO" id="GO:0010557">
    <property type="term" value="P:positive regulation of macromolecule biosynthetic process"/>
    <property type="evidence" value="ECO:0007669"/>
    <property type="project" value="UniProtKB-ARBA"/>
</dbReference>
<protein>
    <recommendedName>
        <fullName evidence="11">POU domain protein</fullName>
    </recommendedName>
</protein>
<dbReference type="SMART" id="SM00352">
    <property type="entry name" value="POU"/>
    <property type="match status" value="1"/>
</dbReference>
<dbReference type="FunFam" id="1.10.10.60:FF:000150">
    <property type="entry name" value="POU domain protein"/>
    <property type="match status" value="1"/>
</dbReference>
<keyword evidence="4 9" id="KW-0238">DNA-binding</keyword>
<dbReference type="InterPro" id="IPR010982">
    <property type="entry name" value="Lambda_DNA-bd_dom_sf"/>
</dbReference>
<keyword evidence="3" id="KW-0805">Transcription regulation</keyword>
<organism evidence="14 15">
    <name type="scientific">Corythaixoides concolor</name>
    <name type="common">Grey go-away-bird</name>
    <dbReference type="NCBI Taxonomy" id="103956"/>
    <lineage>
        <taxon>Eukaryota</taxon>
        <taxon>Metazoa</taxon>
        <taxon>Chordata</taxon>
        <taxon>Craniata</taxon>
        <taxon>Vertebrata</taxon>
        <taxon>Euteleostomi</taxon>
        <taxon>Archelosauria</taxon>
        <taxon>Archosauria</taxon>
        <taxon>Dinosauria</taxon>
        <taxon>Saurischia</taxon>
        <taxon>Theropoda</taxon>
        <taxon>Coelurosauria</taxon>
        <taxon>Aves</taxon>
        <taxon>Neognathae</taxon>
        <taxon>Neoaves</taxon>
        <taxon>Otidimorphae</taxon>
        <taxon>Musophagiformes</taxon>
        <taxon>Musophagidae</taxon>
        <taxon>Corythaixoides</taxon>
    </lineage>
</organism>
<dbReference type="SMART" id="SM00389">
    <property type="entry name" value="HOX"/>
    <property type="match status" value="1"/>
</dbReference>
<comment type="subcellular location">
    <subcellularLocation>
        <location evidence="1 9 10">Nucleus</location>
    </subcellularLocation>
</comment>
<dbReference type="OrthoDB" id="6358449at2759"/>
<dbReference type="AlphaFoldDB" id="A0A7L0F5R7"/>
<dbReference type="InterPro" id="IPR001356">
    <property type="entry name" value="HD"/>
</dbReference>
<name>A0A7L0F5R7_CORCN</name>
<dbReference type="GO" id="GO:0000978">
    <property type="term" value="F:RNA polymerase II cis-regulatory region sequence-specific DNA binding"/>
    <property type="evidence" value="ECO:0007669"/>
    <property type="project" value="TreeGrafter"/>
</dbReference>
<proteinExistence type="inferred from homology"/>
<evidence type="ECO:0000256" key="6">
    <source>
        <dbReference type="ARBA" id="ARBA00023159"/>
    </source>
</evidence>
<dbReference type="CDD" id="cd00086">
    <property type="entry name" value="homeodomain"/>
    <property type="match status" value="1"/>
</dbReference>
<reference evidence="14 15" key="1">
    <citation type="submission" date="2019-09" db="EMBL/GenBank/DDBJ databases">
        <title>Bird 10,000 Genomes (B10K) Project - Family phase.</title>
        <authorList>
            <person name="Zhang G."/>
        </authorList>
    </citation>
    <scope>NUCLEOTIDE SEQUENCE [LARGE SCALE GENOMIC DNA]</scope>
    <source>
        <strain evidence="14">B10K-DU-011-20</strain>
        <tissue evidence="14">Muscle</tissue>
    </source>
</reference>
<evidence type="ECO:0000313" key="15">
    <source>
        <dbReference type="Proteomes" id="UP000526942"/>
    </source>
</evidence>
<evidence type="ECO:0000256" key="9">
    <source>
        <dbReference type="PROSITE-ProRule" id="PRU00108"/>
    </source>
</evidence>
<dbReference type="InterPro" id="IPR050255">
    <property type="entry name" value="POU_domain_TF"/>
</dbReference>
<dbReference type="PROSITE" id="PS50071">
    <property type="entry name" value="HOMEOBOX_2"/>
    <property type="match status" value="1"/>
</dbReference>
<comment type="caution">
    <text evidence="14">The sequence shown here is derived from an EMBL/GenBank/DDBJ whole genome shotgun (WGS) entry which is preliminary data.</text>
</comment>
<gene>
    <name evidence="14" type="primary">Pou1f1</name>
    <name evidence="14" type="ORF">CORCON_R10976</name>
</gene>
<evidence type="ECO:0000259" key="12">
    <source>
        <dbReference type="PROSITE" id="PS50071"/>
    </source>
</evidence>
<dbReference type="InterPro" id="IPR013847">
    <property type="entry name" value="POU"/>
</dbReference>
<accession>A0A7L0F5R7</accession>
<keyword evidence="8 9" id="KW-0539">Nucleus</keyword>
<dbReference type="Pfam" id="PF00046">
    <property type="entry name" value="Homeodomain"/>
    <property type="match status" value="1"/>
</dbReference>
<dbReference type="PROSITE" id="PS00035">
    <property type="entry name" value="POU_1"/>
    <property type="match status" value="1"/>
</dbReference>
<dbReference type="Gene3D" id="1.10.10.60">
    <property type="entry name" value="Homeodomain-like"/>
    <property type="match status" value="1"/>
</dbReference>
<dbReference type="PANTHER" id="PTHR11636">
    <property type="entry name" value="POU DOMAIN"/>
    <property type="match status" value="1"/>
</dbReference>
<evidence type="ECO:0000256" key="3">
    <source>
        <dbReference type="ARBA" id="ARBA00023015"/>
    </source>
</evidence>
<dbReference type="SUPFAM" id="SSF47413">
    <property type="entry name" value="lambda repressor-like DNA-binding domains"/>
    <property type="match status" value="1"/>
</dbReference>
<evidence type="ECO:0000313" key="14">
    <source>
        <dbReference type="EMBL" id="NXJ90643.1"/>
    </source>
</evidence>
<dbReference type="GO" id="GO:0000981">
    <property type="term" value="F:DNA-binding transcription factor activity, RNA polymerase II-specific"/>
    <property type="evidence" value="ECO:0007669"/>
    <property type="project" value="InterPro"/>
</dbReference>
<feature type="domain" description="Homeobox" evidence="12">
    <location>
        <begin position="293"/>
        <end position="353"/>
    </location>
</feature>
<feature type="DNA-binding region" description="Homeobox" evidence="9">
    <location>
        <begin position="295"/>
        <end position="354"/>
    </location>
</feature>
<evidence type="ECO:0000256" key="10">
    <source>
        <dbReference type="RuleBase" id="RU000682"/>
    </source>
</evidence>
<evidence type="ECO:0000256" key="11">
    <source>
        <dbReference type="RuleBase" id="RU361194"/>
    </source>
</evidence>